<organism evidence="1 2">
    <name type="scientific">Simkania negevensis (strain ATCC VR-1471 / DSM 27360 / Z)</name>
    <dbReference type="NCBI Taxonomy" id="331113"/>
    <lineage>
        <taxon>Bacteria</taxon>
        <taxon>Pseudomonadati</taxon>
        <taxon>Chlamydiota</taxon>
        <taxon>Chlamydiia</taxon>
        <taxon>Parachlamydiales</taxon>
        <taxon>Simkaniaceae</taxon>
        <taxon>Simkania</taxon>
    </lineage>
</organism>
<dbReference type="STRING" id="331113.SNE_A00130"/>
<accession>F8L510</accession>
<gene>
    <name evidence="1" type="ordered locus">SNE_A00130</name>
</gene>
<protein>
    <submittedName>
        <fullName evidence="1">Uncharacterized protein</fullName>
    </submittedName>
</protein>
<proteinExistence type="predicted"/>
<dbReference type="EMBL" id="FR872582">
    <property type="protein sequence ID" value="CCB87891.1"/>
    <property type="molecule type" value="Genomic_DNA"/>
</dbReference>
<evidence type="ECO:0000313" key="2">
    <source>
        <dbReference type="Proteomes" id="UP000000496"/>
    </source>
</evidence>
<keyword evidence="2" id="KW-1185">Reference proteome</keyword>
<evidence type="ECO:0000313" key="1">
    <source>
        <dbReference type="EMBL" id="CCB87891.1"/>
    </source>
</evidence>
<reference evidence="1 2" key="2">
    <citation type="journal article" date="2011" name="Mol. Biol. Evol.">
        <title>Unity in variety--the pan-genome of the Chlamydiae.</title>
        <authorList>
            <person name="Collingro A."/>
            <person name="Tischler P."/>
            <person name="Weinmaier T."/>
            <person name="Penz T."/>
            <person name="Heinz E."/>
            <person name="Brunham R.C."/>
            <person name="Read T.D."/>
            <person name="Bavoil P.M."/>
            <person name="Sachse K."/>
            <person name="Kahane S."/>
            <person name="Friedman M.G."/>
            <person name="Rattei T."/>
            <person name="Myers G.S."/>
            <person name="Horn M."/>
        </authorList>
    </citation>
    <scope>NUCLEOTIDE SEQUENCE [LARGE SCALE GENOMIC DNA]</scope>
    <source>
        <strain evidence="2">ATCC VR-1471 / Z</strain>
    </source>
</reference>
<sequence length="54" mass="6065">MRDANTRLQNSLPNAGTNMFSVEIDFLAFQQGKSTNVGDIPFKESMGVYVRIRV</sequence>
<reference key="1">
    <citation type="journal article" date="2011" name="Mol. Biol. Evol.">
        <title>Unity in variety -- the pan-genome of the Chlamydiae.</title>
        <authorList>
            <person name="Collingro A."/>
            <person name="Tischler P."/>
            <person name="Weinmaier T."/>
            <person name="Penz T."/>
            <person name="Heinz E."/>
            <person name="Brunham R.C."/>
            <person name="Read T.D."/>
            <person name="Bavoil P.M."/>
            <person name="Sachse K."/>
            <person name="Kahane S."/>
            <person name="Friedman M.G."/>
            <person name="Rattei T."/>
            <person name="Myers G.S.A."/>
            <person name="Horn M."/>
        </authorList>
    </citation>
    <scope>NUCLEOTIDE SEQUENCE</scope>
    <source>
        <strain>Z</strain>
    </source>
</reference>
<dbReference type="HOGENOM" id="CLU_3048014_0_0_0"/>
<dbReference type="KEGG" id="sng:SNE_A00130"/>
<dbReference type="Proteomes" id="UP000000496">
    <property type="component" value="Chromosome gsn.131"/>
</dbReference>
<name>F8L510_SIMNZ</name>
<dbReference type="AlphaFoldDB" id="F8L510"/>